<accession>A0A3B0X9N9</accession>
<evidence type="ECO:0000256" key="1">
    <source>
        <dbReference type="SAM" id="Phobius"/>
    </source>
</evidence>
<keyword evidence="1" id="KW-0812">Transmembrane</keyword>
<evidence type="ECO:0008006" key="3">
    <source>
        <dbReference type="Google" id="ProtNLM"/>
    </source>
</evidence>
<name>A0A3B0X9N9_9ZZZZ</name>
<keyword evidence="1" id="KW-1133">Transmembrane helix</keyword>
<dbReference type="AlphaFoldDB" id="A0A3B0X9N9"/>
<protein>
    <recommendedName>
        <fullName evidence="3">Histidine kinase domain-containing protein</fullName>
    </recommendedName>
</protein>
<feature type="transmembrane region" description="Helical" evidence="1">
    <location>
        <begin position="178"/>
        <end position="198"/>
    </location>
</feature>
<dbReference type="SUPFAM" id="SSF55874">
    <property type="entry name" value="ATPase domain of HSP90 chaperone/DNA topoisomerase II/histidine kinase"/>
    <property type="match status" value="1"/>
</dbReference>
<feature type="transmembrane region" description="Helical" evidence="1">
    <location>
        <begin position="204"/>
        <end position="227"/>
    </location>
</feature>
<feature type="transmembrane region" description="Helical" evidence="1">
    <location>
        <begin position="40"/>
        <end position="58"/>
    </location>
</feature>
<evidence type="ECO:0000313" key="2">
    <source>
        <dbReference type="EMBL" id="VAW60192.1"/>
    </source>
</evidence>
<feature type="transmembrane region" description="Helical" evidence="1">
    <location>
        <begin position="149"/>
        <end position="166"/>
    </location>
</feature>
<gene>
    <name evidence="2" type="ORF">MNBD_GAMMA08-1575</name>
</gene>
<keyword evidence="1" id="KW-0472">Membrane</keyword>
<dbReference type="Gene3D" id="3.30.565.10">
    <property type="entry name" value="Histidine kinase-like ATPase, C-terminal domain"/>
    <property type="match status" value="1"/>
</dbReference>
<organism evidence="2">
    <name type="scientific">hydrothermal vent metagenome</name>
    <dbReference type="NCBI Taxonomy" id="652676"/>
    <lineage>
        <taxon>unclassified sequences</taxon>
        <taxon>metagenomes</taxon>
        <taxon>ecological metagenomes</taxon>
    </lineage>
</organism>
<proteinExistence type="predicted"/>
<dbReference type="EMBL" id="UOFH01000127">
    <property type="protein sequence ID" value="VAW60192.1"/>
    <property type="molecule type" value="Genomic_DNA"/>
</dbReference>
<sequence length="563" mass="64311">MKKIVKSFSVARLKLVNLEFVYLGLMLLLLQLALQQPPEKHYLISALLLAHVGFFLLWQPSLNATKEVHLKTLFPIFILNSFLYFLLGDGFIALWIILLIGLTSGSALINGLQRTLYALAAVILFLQLSLILTPRLFQLNVLDADIQRIVFYLLLFFCIAIILWPVKKTRTVKVDYLHSILISFGLFSFYITSILISFTSHIHYLQSLLITAFAIGSFFIVLSLVWLPRHGITGIGQIWEQHILNIGNPFEDWVKHTSMLGKNKKITPDLFLQSSIEKLLKLSWVSGIHWHENEQKKLYGETNNYQTTFSENEISITLYSHIPMGSALKIHAQLLMHLMSYFYNAKLREISLKNQTHLKAVYETGSKLTHDIKNILQSLQALTGVANTSGDPLESHQLISKQLPILTQRLQNTLDKLQVKTGARKSFKQIDIWWTELQSRYHGRDIQFISEIKSNIEIDTDVFDTVLENLLENARSKRRIRPETKIITTFKLNNNKILITVCDDGDPMPTSKASVLFKQILPSKDGYGIGLYQSAQLAERNGYLLTLINNQPANVCFQLESVQ</sequence>
<dbReference type="InterPro" id="IPR036890">
    <property type="entry name" value="HATPase_C_sf"/>
</dbReference>
<reference evidence="2" key="1">
    <citation type="submission" date="2018-06" db="EMBL/GenBank/DDBJ databases">
        <authorList>
            <person name="Zhirakovskaya E."/>
        </authorList>
    </citation>
    <scope>NUCLEOTIDE SEQUENCE</scope>
</reference>
<feature type="transmembrane region" description="Helical" evidence="1">
    <location>
        <begin position="116"/>
        <end position="137"/>
    </location>
</feature>
<feature type="transmembrane region" description="Helical" evidence="1">
    <location>
        <begin position="12"/>
        <end position="34"/>
    </location>
</feature>